<keyword evidence="1" id="KW-1133">Transmembrane helix</keyword>
<evidence type="ECO:0000259" key="2">
    <source>
        <dbReference type="Pfam" id="PF13239"/>
    </source>
</evidence>
<keyword evidence="4" id="KW-1185">Reference proteome</keyword>
<dbReference type="Pfam" id="PF13239">
    <property type="entry name" value="2TM"/>
    <property type="match status" value="1"/>
</dbReference>
<keyword evidence="1" id="KW-0812">Transmembrane</keyword>
<protein>
    <recommendedName>
        <fullName evidence="2">2TM domain-containing protein</fullName>
    </recommendedName>
</protein>
<dbReference type="STRING" id="877455.Metbo_1219"/>
<dbReference type="HOGENOM" id="CLU_173284_0_0_2"/>
<reference evidence="3 4" key="2">
    <citation type="journal article" date="2014" name="Int. J. Syst. Evol. Microbiol.">
        <title>Methanobacterium paludis sp. nov. and a novel strain of Methanobacterium lacus isolated from northern peatlands.</title>
        <authorList>
            <person name="Cadillo-Quiroz H."/>
            <person name="Brauer S.L."/>
            <person name="Goodson N."/>
            <person name="Yavitt J.B."/>
            <person name="Zinder S.H."/>
        </authorList>
    </citation>
    <scope>NUCLEOTIDE SEQUENCE [LARGE SCALE GENOMIC DNA]</scope>
    <source>
        <strain evidence="3 4">AL-21</strain>
    </source>
</reference>
<evidence type="ECO:0000256" key="1">
    <source>
        <dbReference type="SAM" id="Phobius"/>
    </source>
</evidence>
<sequence length="89" mass="10767">MDENYVQAKNRMHQLKAFYKNLISYVVVMIFLVVINYFTSPNFWWVLFPALIWGIFVIIQGVSVYSKRGLFSKEWEDKKIQEYMDENED</sequence>
<dbReference type="AlphaFoldDB" id="F0T6E6"/>
<reference evidence="4" key="1">
    <citation type="submission" date="2011-02" db="EMBL/GenBank/DDBJ databases">
        <title>Complete sequence of Methanobacterium sp. AL-21.</title>
        <authorList>
            <consortium name="US DOE Joint Genome Institute"/>
            <person name="Lucas S."/>
            <person name="Copeland A."/>
            <person name="Lapidus A."/>
            <person name="Cheng J.-F."/>
            <person name="Goodwin L."/>
            <person name="Pitluck S."/>
            <person name="Chertkov O."/>
            <person name="Detter J.C."/>
            <person name="Han C."/>
            <person name="Tapia R."/>
            <person name="Land M."/>
            <person name="Hauser L."/>
            <person name="Kyrpides N."/>
            <person name="Ivanova N."/>
            <person name="Mikhailova N."/>
            <person name="Pagani I."/>
            <person name="Cadillo-Quiroz H."/>
            <person name="Imachi H."/>
            <person name="Zinder S."/>
            <person name="Liu W."/>
            <person name="Woyke T."/>
        </authorList>
    </citation>
    <scope>NUCLEOTIDE SEQUENCE [LARGE SCALE GENOMIC DNA]</scope>
    <source>
        <strain evidence="4">AL-21</strain>
    </source>
</reference>
<feature type="transmembrane region" description="Helical" evidence="1">
    <location>
        <begin position="21"/>
        <end position="38"/>
    </location>
</feature>
<dbReference type="OrthoDB" id="141933at2157"/>
<dbReference type="GeneID" id="10277670"/>
<feature type="domain" description="2TM" evidence="2">
    <location>
        <begin position="7"/>
        <end position="85"/>
    </location>
</feature>
<dbReference type="EMBL" id="CP002551">
    <property type="protein sequence ID" value="ADZ09461.1"/>
    <property type="molecule type" value="Genomic_DNA"/>
</dbReference>
<name>F0T6E6_METLA</name>
<gene>
    <name evidence="3" type="ordered locus">Metbo_1219</name>
</gene>
<dbReference type="KEGG" id="mel:Metbo_1219"/>
<accession>F0T6E6</accession>
<dbReference type="Proteomes" id="UP000007490">
    <property type="component" value="Chromosome"/>
</dbReference>
<dbReference type="eggNOG" id="arCOG03230">
    <property type="taxonomic scope" value="Archaea"/>
</dbReference>
<evidence type="ECO:0000313" key="3">
    <source>
        <dbReference type="EMBL" id="ADZ09461.1"/>
    </source>
</evidence>
<keyword evidence="1" id="KW-0472">Membrane</keyword>
<dbReference type="RefSeq" id="WP_013644812.1">
    <property type="nucleotide sequence ID" value="NC_015216.1"/>
</dbReference>
<feature type="transmembrane region" description="Helical" evidence="1">
    <location>
        <begin position="44"/>
        <end position="65"/>
    </location>
</feature>
<dbReference type="InterPro" id="IPR025698">
    <property type="entry name" value="2TM_dom"/>
</dbReference>
<organism evidence="3 4">
    <name type="scientific">Methanobacterium lacus (strain AL-21)</name>
    <dbReference type="NCBI Taxonomy" id="877455"/>
    <lineage>
        <taxon>Archaea</taxon>
        <taxon>Methanobacteriati</taxon>
        <taxon>Methanobacteriota</taxon>
        <taxon>Methanomada group</taxon>
        <taxon>Methanobacteria</taxon>
        <taxon>Methanobacteriales</taxon>
        <taxon>Methanobacteriaceae</taxon>
        <taxon>Methanobacterium</taxon>
    </lineage>
</organism>
<proteinExistence type="predicted"/>
<evidence type="ECO:0000313" key="4">
    <source>
        <dbReference type="Proteomes" id="UP000007490"/>
    </source>
</evidence>